<dbReference type="EMBL" id="CAJHUB010000678">
    <property type="protein sequence ID" value="CAD7676748.1"/>
    <property type="molecule type" value="Genomic_DNA"/>
</dbReference>
<keyword evidence="3" id="KW-0963">Cytoplasm</keyword>
<proteinExistence type="inferred from homology"/>
<evidence type="ECO:0000256" key="1">
    <source>
        <dbReference type="ARBA" id="ARBA00004514"/>
    </source>
</evidence>
<gene>
    <name evidence="12" type="ORF">NYPRO_LOCUS9543</name>
</gene>
<dbReference type="PANTHER" id="PTHR10233:SF14">
    <property type="entry name" value="TRANSLATION INITIATION FACTOR EIF-2B SUBUNIT DELTA"/>
    <property type="match status" value="1"/>
</dbReference>
<dbReference type="GO" id="GO:0003743">
    <property type="term" value="F:translation initiation factor activity"/>
    <property type="evidence" value="ECO:0007669"/>
    <property type="project" value="UniProtKB-KW"/>
</dbReference>
<keyword evidence="5" id="KW-0648">Protein biosynthesis</keyword>
<dbReference type="Proteomes" id="UP000645828">
    <property type="component" value="Unassembled WGS sequence"/>
</dbReference>
<evidence type="ECO:0000256" key="2">
    <source>
        <dbReference type="ARBA" id="ARBA00007251"/>
    </source>
</evidence>
<reference evidence="12" key="1">
    <citation type="submission" date="2020-12" db="EMBL/GenBank/DDBJ databases">
        <authorList>
            <consortium name="Molecular Ecology Group"/>
        </authorList>
    </citation>
    <scope>NUCLEOTIDE SEQUENCE</scope>
    <source>
        <strain evidence="12">TBG_1078</strain>
    </source>
</reference>
<comment type="subunit">
    <text evidence="9">Component of the translation initiation factor 2B (eIF2B) complex which is a heterodecamer of two sets of five different subunits: alpha, beta, gamma, delta and epsilon. Subunits alpha, beta and delta comprise a regulatory subcomplex and subunits epsilon and gamma comprise a catalytic subcomplex. Within the complex, the hexameric regulatory complex resides at the center, with the two heterodimeric catalytic subcomplexes bound on opposite sides.</text>
</comment>
<keyword evidence="4" id="KW-0396">Initiation factor</keyword>
<organism evidence="12 13">
    <name type="scientific">Nyctereutes procyonoides</name>
    <name type="common">Raccoon dog</name>
    <name type="synonym">Canis procyonoides</name>
    <dbReference type="NCBI Taxonomy" id="34880"/>
    <lineage>
        <taxon>Eukaryota</taxon>
        <taxon>Metazoa</taxon>
        <taxon>Chordata</taxon>
        <taxon>Craniata</taxon>
        <taxon>Vertebrata</taxon>
        <taxon>Euteleostomi</taxon>
        <taxon>Mammalia</taxon>
        <taxon>Eutheria</taxon>
        <taxon>Laurasiatheria</taxon>
        <taxon>Carnivora</taxon>
        <taxon>Caniformia</taxon>
        <taxon>Canidae</taxon>
        <taxon>Nyctereutes</taxon>
    </lineage>
</organism>
<dbReference type="Pfam" id="PF01008">
    <property type="entry name" value="IF-2B"/>
    <property type="match status" value="1"/>
</dbReference>
<evidence type="ECO:0000256" key="5">
    <source>
        <dbReference type="ARBA" id="ARBA00022917"/>
    </source>
</evidence>
<protein>
    <recommendedName>
        <fullName evidence="7">Translation initiation factor eIF2B subunit delta</fullName>
    </recommendedName>
    <alternativeName>
        <fullName evidence="8">eIF2B GDP-GTP exchange factor subunit delta</fullName>
    </alternativeName>
</protein>
<evidence type="ECO:0000256" key="8">
    <source>
        <dbReference type="ARBA" id="ARBA00044356"/>
    </source>
</evidence>
<evidence type="ECO:0000313" key="13">
    <source>
        <dbReference type="Proteomes" id="UP000645828"/>
    </source>
</evidence>
<evidence type="ECO:0000256" key="9">
    <source>
        <dbReference type="ARBA" id="ARBA00046432"/>
    </source>
</evidence>
<dbReference type="SUPFAM" id="SSF100950">
    <property type="entry name" value="NagB/RpiA/CoA transferase-like"/>
    <property type="match status" value="1"/>
</dbReference>
<evidence type="ECO:0000256" key="3">
    <source>
        <dbReference type="ARBA" id="ARBA00022490"/>
    </source>
</evidence>
<accession>A0A811YJ04</accession>
<evidence type="ECO:0000256" key="7">
    <source>
        <dbReference type="ARBA" id="ARBA00044147"/>
    </source>
</evidence>
<dbReference type="PANTHER" id="PTHR10233">
    <property type="entry name" value="TRANSLATION INITIATION FACTOR EIF-2B"/>
    <property type="match status" value="1"/>
</dbReference>
<comment type="caution">
    <text evidence="12">The sequence shown here is derived from an EMBL/GenBank/DDBJ whole genome shotgun (WGS) entry which is preliminary data.</text>
</comment>
<evidence type="ECO:0000313" key="12">
    <source>
        <dbReference type="EMBL" id="CAD7676748.1"/>
    </source>
</evidence>
<evidence type="ECO:0000256" key="4">
    <source>
        <dbReference type="ARBA" id="ARBA00022540"/>
    </source>
</evidence>
<comment type="function">
    <text evidence="6">Acts as a component of the translation initiation factor 2B (eIF2B) complex, which catalyzes the exchange of GDP for GTP on eukaryotic initiation factor 2 (eIF2) gamma subunit. Its guanine nucleotide exchange factor activity is repressed when bound to eIF2 complex phosphorylated on the alpha subunit, thereby limiting the amount of methionyl-initiator methionine tRNA available to the ribosome and consequently global translation is repressed.</text>
</comment>
<evidence type="ECO:0000256" key="6">
    <source>
        <dbReference type="ARBA" id="ARBA00043898"/>
    </source>
</evidence>
<dbReference type="InterPro" id="IPR037171">
    <property type="entry name" value="NagB/RpiA_transferase-like"/>
</dbReference>
<evidence type="ECO:0000256" key="10">
    <source>
        <dbReference type="RuleBase" id="RU003814"/>
    </source>
</evidence>
<dbReference type="GO" id="GO:0005829">
    <property type="term" value="C:cytosol"/>
    <property type="evidence" value="ECO:0007669"/>
    <property type="project" value="UniProtKB-SubCell"/>
</dbReference>
<feature type="region of interest" description="Disordered" evidence="11">
    <location>
        <begin position="11"/>
        <end position="33"/>
    </location>
</feature>
<keyword evidence="13" id="KW-1185">Reference proteome</keyword>
<dbReference type="InterPro" id="IPR000649">
    <property type="entry name" value="IF-2B-related"/>
</dbReference>
<comment type="similarity">
    <text evidence="2 10">Belongs to the eIF-2B alpha/beta/delta subunits family.</text>
</comment>
<dbReference type="InterPro" id="IPR042529">
    <property type="entry name" value="IF_2B-like_C"/>
</dbReference>
<comment type="subcellular location">
    <subcellularLocation>
        <location evidence="1">Cytoplasm</location>
        <location evidence="1">Cytosol</location>
    </subcellularLocation>
</comment>
<dbReference type="AlphaFoldDB" id="A0A811YJ04"/>
<evidence type="ECO:0000256" key="11">
    <source>
        <dbReference type="SAM" id="MobiDB-lite"/>
    </source>
</evidence>
<dbReference type="Gene3D" id="3.40.50.10470">
    <property type="entry name" value="Translation initiation factor eif-2b, domain 2"/>
    <property type="match status" value="1"/>
</dbReference>
<name>A0A811YJ04_NYCPR</name>
<sequence>MPASLSAYVSVRKRQRHRQGGEAGSICSTTEPPRDPLEHILFNITSSEGSGEITGVSKLQAAIDQYVQEKIMINNGDVILVFGWSAVSVVVVDSRPWLEGRHTLHSLVCAGVPASYLLILAASCVFPEVSKVLLGAHALLANGSVMSCLGTAQLELVAAAHNMPVLVCCEAGKFCEYEPEDLLCERGEHLALANRQNHLSLQLLNLVYDVTPPGTDGSGDHRDGDDSF</sequence>